<dbReference type="InterPro" id="IPR050491">
    <property type="entry name" value="AmpC-like"/>
</dbReference>
<evidence type="ECO:0000313" key="3">
    <source>
        <dbReference type="EMBL" id="QXN88694.1"/>
    </source>
</evidence>
<feature type="region of interest" description="Disordered" evidence="1">
    <location>
        <begin position="456"/>
        <end position="480"/>
    </location>
</feature>
<name>A0ABX8RGH8_NOCIO</name>
<dbReference type="InterPro" id="IPR001466">
    <property type="entry name" value="Beta-lactam-related"/>
</dbReference>
<evidence type="ECO:0000256" key="1">
    <source>
        <dbReference type="SAM" id="MobiDB-lite"/>
    </source>
</evidence>
<accession>A0ABX8RGH8</accession>
<reference evidence="3 4" key="1">
    <citation type="submission" date="2021-07" db="EMBL/GenBank/DDBJ databases">
        <title>Whole Genome Sequence of Nocardia Iowensis.</title>
        <authorList>
            <person name="Lamm A."/>
            <person name="Collins-Fairclough A.M."/>
            <person name="Bunk B."/>
            <person name="Sproer C."/>
        </authorList>
    </citation>
    <scope>NUCLEOTIDE SEQUENCE [LARGE SCALE GENOMIC DNA]</scope>
    <source>
        <strain evidence="3 4">NRRL 5646</strain>
    </source>
</reference>
<evidence type="ECO:0000259" key="2">
    <source>
        <dbReference type="Pfam" id="PF00144"/>
    </source>
</evidence>
<evidence type="ECO:0000313" key="4">
    <source>
        <dbReference type="Proteomes" id="UP000694257"/>
    </source>
</evidence>
<dbReference type="RefSeq" id="WP_218469577.1">
    <property type="nucleotide sequence ID" value="NZ_BAABJN010000011.1"/>
</dbReference>
<dbReference type="Pfam" id="PF00144">
    <property type="entry name" value="Beta-lactamase"/>
    <property type="match status" value="1"/>
</dbReference>
<dbReference type="EMBL" id="CP078145">
    <property type="protein sequence ID" value="QXN88694.1"/>
    <property type="molecule type" value="Genomic_DNA"/>
</dbReference>
<dbReference type="PANTHER" id="PTHR46825">
    <property type="entry name" value="D-ALANYL-D-ALANINE-CARBOXYPEPTIDASE/ENDOPEPTIDASE AMPH"/>
    <property type="match status" value="1"/>
</dbReference>
<dbReference type="PANTHER" id="PTHR46825:SF9">
    <property type="entry name" value="BETA-LACTAMASE-RELATED DOMAIN-CONTAINING PROTEIN"/>
    <property type="match status" value="1"/>
</dbReference>
<organism evidence="3 4">
    <name type="scientific">Nocardia iowensis</name>
    <dbReference type="NCBI Taxonomy" id="204891"/>
    <lineage>
        <taxon>Bacteria</taxon>
        <taxon>Bacillati</taxon>
        <taxon>Actinomycetota</taxon>
        <taxon>Actinomycetes</taxon>
        <taxon>Mycobacteriales</taxon>
        <taxon>Nocardiaceae</taxon>
        <taxon>Nocardia</taxon>
    </lineage>
</organism>
<keyword evidence="4" id="KW-1185">Reference proteome</keyword>
<sequence length="480" mass="51743">MTTLDTLGNWLGQRLPALIAEHRVPGAVIGLYANGEYLERAAGVLNTRTGVSVTTDSLFQIGSISKIWTATLAMQLVEAGKLDLDRPVRAYLPDFRLADEDAAARLTTRQLLCHTAGFEGDLYTDTGCGDDCIARYVDLLGAAPQLFEPGEMFSYNNAGYCVIGRIIETLRGKPYLQCLRETLIQPLELTHTATDAEEAILHRAAVGHHQPGPEDPPQPTEIWALPRSLAPAGSALTMSAHDLLTFARSHLGDNGGVLGTESIHAMRTEQVRIPPQTAHGGAWALGWEVFDVGGHTVYGHNGDSIGQAAFLRLLPERDIAVALLTNGGQGVTLHHELLGRALRELADIELPALPAPGTSDAGTGDASRYLGSYRNSIAEITIDQDDNGTIWAEQVPAGEYANSVPPQRFQLLPYQGDTLLTAQPVNGIHRMHNFLGKNGHGKARFLHVGRALPRRFDLGSEGHDRADPPARHPQPDSAAP</sequence>
<gene>
    <name evidence="3" type="ORF">KV110_24225</name>
</gene>
<dbReference type="Proteomes" id="UP000694257">
    <property type="component" value="Chromosome"/>
</dbReference>
<proteinExistence type="predicted"/>
<protein>
    <submittedName>
        <fullName evidence="3">Beta-lactamase family protein</fullName>
    </submittedName>
</protein>
<feature type="compositionally biased region" description="Basic and acidic residues" evidence="1">
    <location>
        <begin position="456"/>
        <end position="474"/>
    </location>
</feature>
<feature type="domain" description="Beta-lactamase-related" evidence="2">
    <location>
        <begin position="17"/>
        <end position="331"/>
    </location>
</feature>